<dbReference type="Gene3D" id="2.60.200.30">
    <property type="entry name" value="Probable inorganic polyphosphate/atp-NAD kinase, domain 2"/>
    <property type="match status" value="1"/>
</dbReference>
<keyword evidence="8" id="KW-1185">Reference proteome</keyword>
<evidence type="ECO:0000256" key="3">
    <source>
        <dbReference type="ARBA" id="ARBA00022777"/>
    </source>
</evidence>
<dbReference type="InterPro" id="IPR002504">
    <property type="entry name" value="NADK"/>
</dbReference>
<comment type="similarity">
    <text evidence="1">Belongs to the NAD kinase family.</text>
</comment>
<dbReference type="Pfam" id="PF01513">
    <property type="entry name" value="NAD_kinase"/>
    <property type="match status" value="1"/>
</dbReference>
<evidence type="ECO:0000256" key="1">
    <source>
        <dbReference type="ARBA" id="ARBA00010995"/>
    </source>
</evidence>
<evidence type="ECO:0000256" key="4">
    <source>
        <dbReference type="ARBA" id="ARBA00022857"/>
    </source>
</evidence>
<dbReference type="AlphaFoldDB" id="A0A8H3EBP5"/>
<dbReference type="GO" id="GO:0006741">
    <property type="term" value="P:NADP+ biosynthetic process"/>
    <property type="evidence" value="ECO:0007669"/>
    <property type="project" value="InterPro"/>
</dbReference>
<reference evidence="7" key="1">
    <citation type="submission" date="2021-03" db="EMBL/GenBank/DDBJ databases">
        <authorList>
            <person name="Tagirdzhanova G."/>
        </authorList>
    </citation>
    <scope>NUCLEOTIDE SEQUENCE</scope>
</reference>
<comment type="caution">
    <text evidence="7">The sequence shown here is derived from an EMBL/GenBank/DDBJ whole genome shotgun (WGS) entry which is preliminary data.</text>
</comment>
<organism evidence="7 8">
    <name type="scientific">Heterodermia speciosa</name>
    <dbReference type="NCBI Taxonomy" id="116794"/>
    <lineage>
        <taxon>Eukaryota</taxon>
        <taxon>Fungi</taxon>
        <taxon>Dikarya</taxon>
        <taxon>Ascomycota</taxon>
        <taxon>Pezizomycotina</taxon>
        <taxon>Lecanoromycetes</taxon>
        <taxon>OSLEUM clade</taxon>
        <taxon>Lecanoromycetidae</taxon>
        <taxon>Caliciales</taxon>
        <taxon>Physciaceae</taxon>
        <taxon>Heterodermia</taxon>
    </lineage>
</organism>
<dbReference type="Pfam" id="PF20143">
    <property type="entry name" value="NAD_kinase_C"/>
    <property type="match status" value="1"/>
</dbReference>
<dbReference type="PANTHER" id="PTHR20275">
    <property type="entry name" value="NAD KINASE"/>
    <property type="match status" value="1"/>
</dbReference>
<dbReference type="InterPro" id="IPR017437">
    <property type="entry name" value="ATP-NAD_kinase_PpnK-typ_C"/>
</dbReference>
<keyword evidence="4" id="KW-0521">NADP</keyword>
<dbReference type="FunFam" id="3.40.50.10330:FF:000029">
    <property type="entry name" value="NAD+ kinase, putative"/>
    <property type="match status" value="1"/>
</dbReference>
<keyword evidence="2" id="KW-0808">Transferase</keyword>
<dbReference type="Proteomes" id="UP000664521">
    <property type="component" value="Unassembled WGS sequence"/>
</dbReference>
<feature type="region of interest" description="Disordered" evidence="6">
    <location>
        <begin position="1"/>
        <end position="35"/>
    </location>
</feature>
<sequence length="493" mass="55879">MASTREERSQLHTGAKENESRDEDRRDSSASESEYQHALEVVFDDDNLHRRRSSLVSREDTHSKTKAVKERTTSCFLHQFLEHRKAGTGKITALKDISEDKKEEKTPLRADTGVHSRLLTKRQLLDMASEIRDISKKLGNVKLKLQVKTVFVLTKAHDEALIELTRELTDWLLSKERDTPYIVYVENTLQENKKFNAQGLVAQESSREGRLKYWDNELCAKHPHTFDIAVTLGGDGTLLYASWLFQRIVPPVLSLSLGSLGFLTKFDYGDFRQTLTNAFRDGITVSLRLRFEGTVMRSQTRDRKEGRDLVDELIGEEKEDEYTHKPDGTYMILNDIVADRGPNPTMSSIEVFGDDEHFTTVQADGICVATPTGSTAYNLAAGGSLCHPENPVILVTAICAHTLSFRPIILPDTIVLRVGVPYDARTSCWASFDGRERVELCPGDYVTISASRYPFANIAPQGRRSEDWVSSISQKLNWNSRQRQKSFKEWSKD</sequence>
<protein>
    <recommendedName>
        <fullName evidence="9">ATP-NAD kinase</fullName>
    </recommendedName>
</protein>
<dbReference type="PANTHER" id="PTHR20275:SF11">
    <property type="entry name" value="KINASE, PUTATIVE (AFU_ORTHOLOGUE AFUA_5G12870)-RELATED"/>
    <property type="match status" value="1"/>
</dbReference>
<dbReference type="HAMAP" id="MF_00361">
    <property type="entry name" value="NAD_kinase"/>
    <property type="match status" value="1"/>
</dbReference>
<dbReference type="Gene3D" id="3.40.50.10330">
    <property type="entry name" value="Probable inorganic polyphosphate/atp-NAD kinase, domain 1"/>
    <property type="match status" value="1"/>
</dbReference>
<keyword evidence="3" id="KW-0418">Kinase</keyword>
<evidence type="ECO:0000313" key="7">
    <source>
        <dbReference type="EMBL" id="CAF9904106.1"/>
    </source>
</evidence>
<evidence type="ECO:0008006" key="9">
    <source>
        <dbReference type="Google" id="ProtNLM"/>
    </source>
</evidence>
<dbReference type="SUPFAM" id="SSF111331">
    <property type="entry name" value="NAD kinase/diacylglycerol kinase-like"/>
    <property type="match status" value="1"/>
</dbReference>
<accession>A0A8H3EBP5</accession>
<dbReference type="EMBL" id="CAJPDS010000002">
    <property type="protein sequence ID" value="CAF9904106.1"/>
    <property type="molecule type" value="Genomic_DNA"/>
</dbReference>
<dbReference type="FunFam" id="2.60.200.30:FF:000008">
    <property type="entry name" value="Putative NAD+ kinase"/>
    <property type="match status" value="1"/>
</dbReference>
<evidence type="ECO:0000256" key="2">
    <source>
        <dbReference type="ARBA" id="ARBA00022679"/>
    </source>
</evidence>
<proteinExistence type="inferred from homology"/>
<gene>
    <name evidence="7" type="ORF">HETSPECPRED_003362</name>
</gene>
<dbReference type="GO" id="GO:0003951">
    <property type="term" value="F:NAD+ kinase activity"/>
    <property type="evidence" value="ECO:0007669"/>
    <property type="project" value="InterPro"/>
</dbReference>
<evidence type="ECO:0000256" key="5">
    <source>
        <dbReference type="ARBA" id="ARBA00023027"/>
    </source>
</evidence>
<dbReference type="InterPro" id="IPR017438">
    <property type="entry name" value="ATP-NAD_kinase_N"/>
</dbReference>
<evidence type="ECO:0000256" key="6">
    <source>
        <dbReference type="SAM" id="MobiDB-lite"/>
    </source>
</evidence>
<name>A0A8H3EBP5_9LECA</name>
<dbReference type="InterPro" id="IPR016064">
    <property type="entry name" value="NAD/diacylglycerol_kinase_sf"/>
</dbReference>
<dbReference type="OrthoDB" id="24581at2759"/>
<dbReference type="GO" id="GO:0019674">
    <property type="term" value="P:NAD+ metabolic process"/>
    <property type="evidence" value="ECO:0007669"/>
    <property type="project" value="InterPro"/>
</dbReference>
<keyword evidence="5" id="KW-0520">NAD</keyword>
<evidence type="ECO:0000313" key="8">
    <source>
        <dbReference type="Proteomes" id="UP000664521"/>
    </source>
</evidence>